<dbReference type="RefSeq" id="WP_111274326.1">
    <property type="nucleotide sequence ID" value="NZ_QFYS01000001.1"/>
</dbReference>
<feature type="transmembrane region" description="Helical" evidence="1">
    <location>
        <begin position="102"/>
        <end position="124"/>
    </location>
</feature>
<proteinExistence type="predicted"/>
<sequence>MVIPFGLSWATRRLDAQVMATMLLIGWCFGRIMGVFLSPPQSMQLYPLIDLCFGVFAFLSWRRDPRLWKLGLVGLLLAQSAGHAAFWLAYGDTLPPREAYAVIIRYMVANNAIFAAQLLLVAWAGGVDDLARGLLSLLSRVFRMGRNVGAPQ</sequence>
<feature type="transmembrane region" description="Helical" evidence="1">
    <location>
        <begin position="18"/>
        <end position="37"/>
    </location>
</feature>
<feature type="transmembrane region" description="Helical" evidence="1">
    <location>
        <begin position="43"/>
        <end position="61"/>
    </location>
</feature>
<accession>A0A328BSL2</accession>
<protein>
    <submittedName>
        <fullName evidence="2">Uncharacterized protein</fullName>
    </submittedName>
</protein>
<evidence type="ECO:0000313" key="3">
    <source>
        <dbReference type="Proteomes" id="UP000249524"/>
    </source>
</evidence>
<dbReference type="EMBL" id="QFYS01000001">
    <property type="protein sequence ID" value="RAK68834.1"/>
    <property type="molecule type" value="Genomic_DNA"/>
</dbReference>
<name>A0A328BSL2_9CAUL</name>
<keyword evidence="3" id="KW-1185">Reference proteome</keyword>
<evidence type="ECO:0000256" key="1">
    <source>
        <dbReference type="SAM" id="Phobius"/>
    </source>
</evidence>
<gene>
    <name evidence="2" type="ORF">DJ019_02125</name>
</gene>
<keyword evidence="1" id="KW-1133">Transmembrane helix</keyword>
<comment type="caution">
    <text evidence="2">The sequence shown here is derived from an EMBL/GenBank/DDBJ whole genome shotgun (WGS) entry which is preliminary data.</text>
</comment>
<evidence type="ECO:0000313" key="2">
    <source>
        <dbReference type="EMBL" id="RAK68834.1"/>
    </source>
</evidence>
<keyword evidence="1" id="KW-0472">Membrane</keyword>
<dbReference type="Proteomes" id="UP000249524">
    <property type="component" value="Unassembled WGS sequence"/>
</dbReference>
<keyword evidence="1" id="KW-0812">Transmembrane</keyword>
<dbReference type="AlphaFoldDB" id="A0A328BSL2"/>
<feature type="transmembrane region" description="Helical" evidence="1">
    <location>
        <begin position="70"/>
        <end position="90"/>
    </location>
</feature>
<reference evidence="2 3" key="1">
    <citation type="submission" date="2018-05" db="EMBL/GenBank/DDBJ databases">
        <authorList>
            <person name="Lanie J.A."/>
            <person name="Ng W.-L."/>
            <person name="Kazmierczak K.M."/>
            <person name="Andrzejewski T.M."/>
            <person name="Davidsen T.M."/>
            <person name="Wayne K.J."/>
            <person name="Tettelin H."/>
            <person name="Glass J.I."/>
            <person name="Rusch D."/>
            <person name="Podicherti R."/>
            <person name="Tsui H.-C.T."/>
            <person name="Winkler M.E."/>
        </authorList>
    </citation>
    <scope>NUCLEOTIDE SEQUENCE [LARGE SCALE GENOMIC DNA]</scope>
    <source>
        <strain evidence="2 3">BUT-10</strain>
    </source>
</reference>
<organism evidence="2 3">
    <name type="scientific">Phenylobacterium kunshanense</name>
    <dbReference type="NCBI Taxonomy" id="1445034"/>
    <lineage>
        <taxon>Bacteria</taxon>
        <taxon>Pseudomonadati</taxon>
        <taxon>Pseudomonadota</taxon>
        <taxon>Alphaproteobacteria</taxon>
        <taxon>Caulobacterales</taxon>
        <taxon>Caulobacteraceae</taxon>
        <taxon>Phenylobacterium</taxon>
    </lineage>
</organism>